<dbReference type="AlphaFoldDB" id="A0A543IGL7"/>
<evidence type="ECO:0000313" key="2">
    <source>
        <dbReference type="EMBL" id="TQM69719.1"/>
    </source>
</evidence>
<dbReference type="Proteomes" id="UP000316706">
    <property type="component" value="Unassembled WGS sequence"/>
</dbReference>
<evidence type="ECO:0000313" key="3">
    <source>
        <dbReference type="Proteomes" id="UP000316706"/>
    </source>
</evidence>
<dbReference type="RefSeq" id="WP_141970072.1">
    <property type="nucleotide sequence ID" value="NZ_VFPO01000001.1"/>
</dbReference>
<proteinExistence type="predicted"/>
<gene>
    <name evidence="2" type="ORF">FHX41_3426</name>
</gene>
<dbReference type="InterPro" id="IPR021312">
    <property type="entry name" value="DUF2889"/>
</dbReference>
<comment type="caution">
    <text evidence="2">The sequence shown here is derived from an EMBL/GenBank/DDBJ whole genome shotgun (WGS) entry which is preliminary data.</text>
</comment>
<evidence type="ECO:0000256" key="1">
    <source>
        <dbReference type="SAM" id="MobiDB-lite"/>
    </source>
</evidence>
<sequence>MTALPEPGAVPVFVPDGAAPSRIAGSVRRTTSLHMRWPGEPGTALAIDGFARDLVTAADGSARVRDRDRISLRVDPRTRTIRDFDGPERAPGLRRLVGTRAGGGLRAVLAKVVPEERKAGTALHLLLDDLAGASIVAPFVLTRFHSGDELPESFRARKLPAGVCLGWREGATAHRPDEPADRTRAAGGVPDPADPLGWHELPEYDVPTTQRLRRIDVRLAQEIEVDAWFQDSASEPSGGRVAVHEYRVRATADRDTGALLTLDAVPRALPFPECPLAAGNLGRLLGTPLTELRDLVPRTLRGVDGCTHLNDAVRALSDVPALVAALES</sequence>
<dbReference type="OrthoDB" id="7530149at2"/>
<dbReference type="EMBL" id="VFPO01000001">
    <property type="protein sequence ID" value="TQM69719.1"/>
    <property type="molecule type" value="Genomic_DNA"/>
</dbReference>
<dbReference type="Pfam" id="PF11136">
    <property type="entry name" value="DUF2889"/>
    <property type="match status" value="1"/>
</dbReference>
<feature type="compositionally biased region" description="Basic and acidic residues" evidence="1">
    <location>
        <begin position="171"/>
        <end position="184"/>
    </location>
</feature>
<organism evidence="2 3">
    <name type="scientific">Actinomadura hallensis</name>
    <dbReference type="NCBI Taxonomy" id="337895"/>
    <lineage>
        <taxon>Bacteria</taxon>
        <taxon>Bacillati</taxon>
        <taxon>Actinomycetota</taxon>
        <taxon>Actinomycetes</taxon>
        <taxon>Streptosporangiales</taxon>
        <taxon>Thermomonosporaceae</taxon>
        <taxon>Actinomadura</taxon>
    </lineage>
</organism>
<protein>
    <submittedName>
        <fullName evidence="2">DUF2889 family protein</fullName>
    </submittedName>
</protein>
<accession>A0A543IGL7</accession>
<reference evidence="2 3" key="1">
    <citation type="submission" date="2019-06" db="EMBL/GenBank/DDBJ databases">
        <title>Sequencing the genomes of 1000 actinobacteria strains.</title>
        <authorList>
            <person name="Klenk H.-P."/>
        </authorList>
    </citation>
    <scope>NUCLEOTIDE SEQUENCE [LARGE SCALE GENOMIC DNA]</scope>
    <source>
        <strain evidence="2 3">DSM 45043</strain>
    </source>
</reference>
<name>A0A543IGL7_9ACTN</name>
<feature type="region of interest" description="Disordered" evidence="1">
    <location>
        <begin position="170"/>
        <end position="201"/>
    </location>
</feature>
<keyword evidence="3" id="KW-1185">Reference proteome</keyword>